<dbReference type="GO" id="GO:0003700">
    <property type="term" value="F:DNA-binding transcription factor activity"/>
    <property type="evidence" value="ECO:0007669"/>
    <property type="project" value="InterPro"/>
</dbReference>
<dbReference type="KEGG" id="rarg:115748999"/>
<dbReference type="AlphaFoldDB" id="A0A8B8Q3A1"/>
<protein>
    <submittedName>
        <fullName evidence="6">ABSCISIC ACID-INSENSITIVE 5-like protein 3 isoform X1</fullName>
    </submittedName>
</protein>
<sequence length="310" mass="34844">MDDKSMPSAIKPHGTRFLPFGREESLSTLTFGDVHRQMGNLGKPFNGMTLNELPRVTPAEEGLQLQNPNSAPSVFLGNFNLNETLNKKPEEDVWGEIVDTEQVGSVNNQTLNQEITLGETTLENFLVGAGVINLDVQENPISQEPVQVIDPMMVVSQPMDWVQLHMASVQQQQPLVVLNSNFNVSSSTYENQGFETGYAESQTSLPITAPAISATSPDSQGSSEKKCRYPDEVMDKTVERRQKRMIKNRESAARSRARKQAYTNHLEHQVLRLRKTNNWLRKQKELELLFCSGSSSMPKYQLRRTSSSLF</sequence>
<dbReference type="SUPFAM" id="SSF57959">
    <property type="entry name" value="Leucine zipper domain"/>
    <property type="match status" value="1"/>
</dbReference>
<proteinExistence type="predicted"/>
<dbReference type="OrthoDB" id="644067at2759"/>
<keyword evidence="2" id="KW-0238">DNA-binding</keyword>
<keyword evidence="5" id="KW-1185">Reference proteome</keyword>
<feature type="domain" description="BZIP" evidence="4">
    <location>
        <begin position="238"/>
        <end position="283"/>
    </location>
</feature>
<dbReference type="GO" id="GO:0005634">
    <property type="term" value="C:nucleus"/>
    <property type="evidence" value="ECO:0007669"/>
    <property type="project" value="UniProtKB-SubCell"/>
</dbReference>
<dbReference type="RefSeq" id="XP_030541545.1">
    <property type="nucleotide sequence ID" value="XM_030685685.2"/>
</dbReference>
<name>A0A8B8Q3A1_9MYRT</name>
<evidence type="ECO:0000259" key="4">
    <source>
        <dbReference type="PROSITE" id="PS50217"/>
    </source>
</evidence>
<evidence type="ECO:0000256" key="2">
    <source>
        <dbReference type="ARBA" id="ARBA00023125"/>
    </source>
</evidence>
<gene>
    <name evidence="6" type="primary">LOC115748999</name>
</gene>
<dbReference type="Proteomes" id="UP000827889">
    <property type="component" value="Chromosome 2"/>
</dbReference>
<evidence type="ECO:0000256" key="3">
    <source>
        <dbReference type="ARBA" id="ARBA00023242"/>
    </source>
</evidence>
<reference evidence="5" key="1">
    <citation type="submission" date="2025-05" db="UniProtKB">
        <authorList>
            <consortium name="RefSeq"/>
        </authorList>
    </citation>
    <scope>NUCLEOTIDE SEQUENCE [LARGE SCALE GENOMIC DNA]</scope>
</reference>
<accession>A0A8B8Q3A1</accession>
<dbReference type="GO" id="GO:0003677">
    <property type="term" value="F:DNA binding"/>
    <property type="evidence" value="ECO:0007669"/>
    <property type="project" value="UniProtKB-KW"/>
</dbReference>
<dbReference type="Pfam" id="PF00170">
    <property type="entry name" value="bZIP_1"/>
    <property type="match status" value="1"/>
</dbReference>
<dbReference type="SMART" id="SM00338">
    <property type="entry name" value="BRLZ"/>
    <property type="match status" value="1"/>
</dbReference>
<keyword evidence="3" id="KW-0539">Nucleus</keyword>
<dbReference type="Gene3D" id="1.20.5.170">
    <property type="match status" value="1"/>
</dbReference>
<dbReference type="PANTHER" id="PTHR22952">
    <property type="entry name" value="CAMP-RESPONSE ELEMENT BINDING PROTEIN-RELATED"/>
    <property type="match status" value="1"/>
</dbReference>
<evidence type="ECO:0000313" key="5">
    <source>
        <dbReference type="Proteomes" id="UP000827889"/>
    </source>
</evidence>
<reference evidence="6" key="2">
    <citation type="submission" date="2025-08" db="UniProtKB">
        <authorList>
            <consortium name="RefSeq"/>
        </authorList>
    </citation>
    <scope>IDENTIFICATION</scope>
    <source>
        <tissue evidence="6">Leaf</tissue>
    </source>
</reference>
<dbReference type="GeneID" id="115748999"/>
<comment type="subcellular location">
    <subcellularLocation>
        <location evidence="1">Nucleus</location>
    </subcellularLocation>
</comment>
<dbReference type="InterPro" id="IPR004827">
    <property type="entry name" value="bZIP"/>
</dbReference>
<dbReference type="PROSITE" id="PS50217">
    <property type="entry name" value="BZIP"/>
    <property type="match status" value="1"/>
</dbReference>
<evidence type="ECO:0000313" key="6">
    <source>
        <dbReference type="RefSeq" id="XP_030541545.1"/>
    </source>
</evidence>
<evidence type="ECO:0000256" key="1">
    <source>
        <dbReference type="ARBA" id="ARBA00004123"/>
    </source>
</evidence>
<organism evidence="5 6">
    <name type="scientific">Rhodamnia argentea</name>
    <dbReference type="NCBI Taxonomy" id="178133"/>
    <lineage>
        <taxon>Eukaryota</taxon>
        <taxon>Viridiplantae</taxon>
        <taxon>Streptophyta</taxon>
        <taxon>Embryophyta</taxon>
        <taxon>Tracheophyta</taxon>
        <taxon>Spermatophyta</taxon>
        <taxon>Magnoliopsida</taxon>
        <taxon>eudicotyledons</taxon>
        <taxon>Gunneridae</taxon>
        <taxon>Pentapetalae</taxon>
        <taxon>rosids</taxon>
        <taxon>malvids</taxon>
        <taxon>Myrtales</taxon>
        <taxon>Myrtaceae</taxon>
        <taxon>Myrtoideae</taxon>
        <taxon>Myrteae</taxon>
        <taxon>Australasian group</taxon>
        <taxon>Rhodamnia</taxon>
    </lineage>
</organism>
<dbReference type="GO" id="GO:0045893">
    <property type="term" value="P:positive regulation of DNA-templated transcription"/>
    <property type="evidence" value="ECO:0007669"/>
    <property type="project" value="InterPro"/>
</dbReference>
<dbReference type="PANTHER" id="PTHR22952:SF385">
    <property type="entry name" value="ABSCISIC ACID-INSENSITIVE 5-LIKE PROTEIN 2"/>
    <property type="match status" value="1"/>
</dbReference>
<dbReference type="InterPro" id="IPR046347">
    <property type="entry name" value="bZIP_sf"/>
</dbReference>
<dbReference type="FunFam" id="1.20.5.170:FF:000036">
    <property type="entry name" value="ABSCISIC ACID-INSENSITIVE 5-like protein 2"/>
    <property type="match status" value="1"/>
</dbReference>
<dbReference type="InterPro" id="IPR043452">
    <property type="entry name" value="BZIP46-like"/>
</dbReference>
<dbReference type="PROSITE" id="PS00036">
    <property type="entry name" value="BZIP_BASIC"/>
    <property type="match status" value="1"/>
</dbReference>
<dbReference type="CDD" id="cd14707">
    <property type="entry name" value="bZIP_plant_BZIP46"/>
    <property type="match status" value="1"/>
</dbReference>